<comment type="caution">
    <text evidence="1">The sequence shown here is derived from an EMBL/GenBank/DDBJ whole genome shotgun (WGS) entry which is preliminary data.</text>
</comment>
<evidence type="ECO:0000313" key="2">
    <source>
        <dbReference type="Proteomes" id="UP001620626"/>
    </source>
</evidence>
<proteinExistence type="predicted"/>
<keyword evidence="2" id="KW-1185">Reference proteome</keyword>
<organism evidence="1 2">
    <name type="scientific">Heterodera trifolii</name>
    <dbReference type="NCBI Taxonomy" id="157864"/>
    <lineage>
        <taxon>Eukaryota</taxon>
        <taxon>Metazoa</taxon>
        <taxon>Ecdysozoa</taxon>
        <taxon>Nematoda</taxon>
        <taxon>Chromadorea</taxon>
        <taxon>Rhabditida</taxon>
        <taxon>Tylenchina</taxon>
        <taxon>Tylenchomorpha</taxon>
        <taxon>Tylenchoidea</taxon>
        <taxon>Heteroderidae</taxon>
        <taxon>Heteroderinae</taxon>
        <taxon>Heterodera</taxon>
    </lineage>
</organism>
<dbReference type="Proteomes" id="UP001620626">
    <property type="component" value="Unassembled WGS sequence"/>
</dbReference>
<dbReference type="AlphaFoldDB" id="A0ABD2MDA2"/>
<gene>
    <name evidence="1" type="ORF">niasHT_009938</name>
</gene>
<name>A0ABD2MDA2_9BILA</name>
<evidence type="ECO:0000313" key="1">
    <source>
        <dbReference type="EMBL" id="KAL3125489.1"/>
    </source>
</evidence>
<sequence>MDSFSTIVAFFFAILTTHFSLFYSVKCDLSLSDHLATFILSHTSAYEDTSEQQNLVELDLERVRELQQTIEDAIDGIVAEDGTFAGVYSCQPNMEFKFNGFSLSDENGKYLRSLLKAFECSGGKLKKVKKNQSEFDTAQWLGPDNSIFKFGILTEMEETQMSK</sequence>
<accession>A0ABD2MDA2</accession>
<protein>
    <recommendedName>
        <fullName evidence="3">Effector protein</fullName>
    </recommendedName>
</protein>
<evidence type="ECO:0008006" key="3">
    <source>
        <dbReference type="Google" id="ProtNLM"/>
    </source>
</evidence>
<reference evidence="1 2" key="1">
    <citation type="submission" date="2024-10" db="EMBL/GenBank/DDBJ databases">
        <authorList>
            <person name="Kim D."/>
        </authorList>
    </citation>
    <scope>NUCLEOTIDE SEQUENCE [LARGE SCALE GENOMIC DNA]</scope>
    <source>
        <strain evidence="1">BH-2024</strain>
    </source>
</reference>
<dbReference type="EMBL" id="JBICBT010000031">
    <property type="protein sequence ID" value="KAL3125489.1"/>
    <property type="molecule type" value="Genomic_DNA"/>
</dbReference>